<keyword evidence="9" id="KW-1185">Reference proteome</keyword>
<dbReference type="UniPathway" id="UPA00904">
    <property type="reaction ID" value="UER00871"/>
</dbReference>
<evidence type="ECO:0000256" key="6">
    <source>
        <dbReference type="SAM" id="Coils"/>
    </source>
</evidence>
<dbReference type="InterPro" id="IPR035994">
    <property type="entry name" value="Nucleoside_phosphorylase_sf"/>
</dbReference>
<dbReference type="NCBIfam" id="TIGR01704">
    <property type="entry name" value="MTA_SAH-Nsdase"/>
    <property type="match status" value="1"/>
</dbReference>
<dbReference type="PANTHER" id="PTHR46832">
    <property type="entry name" value="5'-METHYLTHIOADENOSINE/S-ADENOSYLHOMOCYSTEINE NUCLEOSIDASE"/>
    <property type="match status" value="1"/>
</dbReference>
<name>A0A3A1YDT4_9GAMM</name>
<evidence type="ECO:0000256" key="3">
    <source>
        <dbReference type="ARBA" id="ARBA00022605"/>
    </source>
</evidence>
<evidence type="ECO:0000256" key="5">
    <source>
        <dbReference type="ARBA" id="ARBA00023167"/>
    </source>
</evidence>
<comment type="pathway">
    <text evidence="1">Amino-acid biosynthesis; L-methionine biosynthesis via salvage pathway; S-methyl-5-thio-alpha-D-ribose 1-phosphate from S-methyl-5'-thioadenosine (hydrolase route): step 1/2.</text>
</comment>
<evidence type="ECO:0000259" key="7">
    <source>
        <dbReference type="Pfam" id="PF01048"/>
    </source>
</evidence>
<dbReference type="SUPFAM" id="SSF53167">
    <property type="entry name" value="Purine and uridine phosphorylases"/>
    <property type="match status" value="1"/>
</dbReference>
<keyword evidence="4" id="KW-0378">Hydrolase</keyword>
<evidence type="ECO:0000256" key="2">
    <source>
        <dbReference type="ARBA" id="ARBA00011974"/>
    </source>
</evidence>
<dbReference type="OrthoDB" id="9792278at2"/>
<keyword evidence="5" id="KW-0486">Methionine biosynthesis</keyword>
<dbReference type="InterPro" id="IPR010049">
    <property type="entry name" value="MTA_SAH_Nsdase"/>
</dbReference>
<dbReference type="Pfam" id="PF01048">
    <property type="entry name" value="PNP_UDP_1"/>
    <property type="match status" value="1"/>
</dbReference>
<accession>A0A3A1YDT4</accession>
<evidence type="ECO:0000313" key="8">
    <source>
        <dbReference type="EMBL" id="RIY35701.1"/>
    </source>
</evidence>
<dbReference type="GO" id="GO:0009164">
    <property type="term" value="P:nucleoside catabolic process"/>
    <property type="evidence" value="ECO:0007669"/>
    <property type="project" value="InterPro"/>
</dbReference>
<reference evidence="8 9" key="1">
    <citation type="submission" date="2017-08" db="EMBL/GenBank/DDBJ databases">
        <title>Reclassification of Bisgaard taxon 37 and 44.</title>
        <authorList>
            <person name="Christensen H."/>
        </authorList>
    </citation>
    <scope>NUCLEOTIDE SEQUENCE [LARGE SCALE GENOMIC DNA]</scope>
    <source>
        <strain evidence="8 9">EEAB3T1</strain>
    </source>
</reference>
<dbReference type="CDD" id="cd09008">
    <property type="entry name" value="MTAN"/>
    <property type="match status" value="1"/>
</dbReference>
<feature type="domain" description="Nucleoside phosphorylase" evidence="7">
    <location>
        <begin position="13"/>
        <end position="268"/>
    </location>
</feature>
<evidence type="ECO:0000256" key="1">
    <source>
        <dbReference type="ARBA" id="ARBA00004945"/>
    </source>
</evidence>
<dbReference type="GO" id="GO:0005829">
    <property type="term" value="C:cytosol"/>
    <property type="evidence" value="ECO:0007669"/>
    <property type="project" value="TreeGrafter"/>
</dbReference>
<evidence type="ECO:0000313" key="9">
    <source>
        <dbReference type="Proteomes" id="UP000265964"/>
    </source>
</evidence>
<dbReference type="InterPro" id="IPR000845">
    <property type="entry name" value="Nucleoside_phosphorylase_d"/>
</dbReference>
<feature type="coiled-coil region" evidence="6">
    <location>
        <begin position="13"/>
        <end position="44"/>
    </location>
</feature>
<dbReference type="Proteomes" id="UP000265964">
    <property type="component" value="Unassembled WGS sequence"/>
</dbReference>
<dbReference type="RefSeq" id="WP_119534567.1">
    <property type="nucleotide sequence ID" value="NZ_NRJF01000082.1"/>
</dbReference>
<dbReference type="AlphaFoldDB" id="A0A3A1YDT4"/>
<dbReference type="GO" id="GO:0008782">
    <property type="term" value="F:adenosylhomocysteine nucleosidase activity"/>
    <property type="evidence" value="ECO:0007669"/>
    <property type="project" value="UniProtKB-EC"/>
</dbReference>
<dbReference type="GO" id="GO:0019284">
    <property type="term" value="P:L-methionine salvage from S-adenosylmethionine"/>
    <property type="evidence" value="ECO:0007669"/>
    <property type="project" value="TreeGrafter"/>
</dbReference>
<dbReference type="EC" id="3.2.2.9" evidence="2"/>
<dbReference type="Gene3D" id="3.40.50.1580">
    <property type="entry name" value="Nucleoside phosphorylase domain"/>
    <property type="match status" value="1"/>
</dbReference>
<proteinExistence type="predicted"/>
<comment type="caution">
    <text evidence="8">The sequence shown here is derived from an EMBL/GenBank/DDBJ whole genome shotgun (WGS) entry which is preliminary data.</text>
</comment>
<evidence type="ECO:0000256" key="4">
    <source>
        <dbReference type="ARBA" id="ARBA00022801"/>
    </source>
</evidence>
<dbReference type="EMBL" id="NRJF01000082">
    <property type="protein sequence ID" value="RIY35701.1"/>
    <property type="molecule type" value="Genomic_DNA"/>
</dbReference>
<sequence>MSIKDKRYHLAFLVAMEEEVRNLLRQDNRLLEELEAKVERKEFLDIEEALQDVLNNAERIGKTRFLTIKLPTTVREEYNVEVDCLVAIMGIGKVNAAMATTLVCSQFKVDMIINYGFAGAIGPAKPNTIYVADSVSYGDVDVRGFDYLFGQVPKEEAFYPMPGKFTKALIQDYQRYSRFVGYGRVITTDMFINNTALKNTILEGVREAQEKTGSTSELLCFDMECAAIAQVAKAFGKSLLVFKEVSDGADESANESFSDQAYDNQTQALHQAINFLFIALPRIYIGIMKKRELEASKG</sequence>
<dbReference type="GO" id="GO:0008930">
    <property type="term" value="F:methylthioadenosine nucleosidase activity"/>
    <property type="evidence" value="ECO:0007669"/>
    <property type="project" value="InterPro"/>
</dbReference>
<gene>
    <name evidence="8" type="primary">mtnN</name>
    <name evidence="8" type="ORF">CKF59_03350</name>
</gene>
<organism evidence="8 9">
    <name type="scientific">Psittacicella gerlachiana</name>
    <dbReference type="NCBI Taxonomy" id="2028574"/>
    <lineage>
        <taxon>Bacteria</taxon>
        <taxon>Pseudomonadati</taxon>
        <taxon>Pseudomonadota</taxon>
        <taxon>Gammaproteobacteria</taxon>
        <taxon>Pasteurellales</taxon>
        <taxon>Psittacicellaceae</taxon>
        <taxon>Psittacicella</taxon>
    </lineage>
</organism>
<protein>
    <recommendedName>
        <fullName evidence="2">adenosylhomocysteine nucleosidase</fullName>
        <ecNumber evidence="2">3.2.2.9</ecNumber>
    </recommendedName>
</protein>
<dbReference type="GO" id="GO:0019509">
    <property type="term" value="P:L-methionine salvage from methylthioadenosine"/>
    <property type="evidence" value="ECO:0007669"/>
    <property type="project" value="UniProtKB-UniPathway"/>
</dbReference>
<keyword evidence="6" id="KW-0175">Coiled coil</keyword>
<keyword evidence="3" id="KW-0028">Amino-acid biosynthesis</keyword>
<dbReference type="PANTHER" id="PTHR46832:SF1">
    <property type="entry name" value="5'-METHYLTHIOADENOSINE_S-ADENOSYLHOMOCYSTEINE NUCLEOSIDASE"/>
    <property type="match status" value="1"/>
</dbReference>